<dbReference type="AlphaFoldDB" id="A0A6B8J487"/>
<dbReference type="Proteomes" id="UP000625930">
    <property type="component" value="Unassembled WGS sequence"/>
</dbReference>
<protein>
    <submittedName>
        <fullName evidence="1">Uncharacterized protein</fullName>
    </submittedName>
</protein>
<dbReference type="EMBL" id="JADUNP010000003">
    <property type="protein sequence ID" value="MBH1651080.1"/>
    <property type="molecule type" value="Genomic_DNA"/>
</dbReference>
<proteinExistence type="predicted"/>
<evidence type="ECO:0000313" key="1">
    <source>
        <dbReference type="EMBL" id="MBH1651080.1"/>
    </source>
</evidence>
<dbReference type="RefSeq" id="WP_154263590.1">
    <property type="nucleotide sequence ID" value="NZ_CP040438.1"/>
</dbReference>
<organism evidence="1 2">
    <name type="scientific">Stenotrophomonas maltophilia</name>
    <name type="common">Pseudomonas maltophilia</name>
    <name type="synonym">Xanthomonas maltophilia</name>
    <dbReference type="NCBI Taxonomy" id="40324"/>
    <lineage>
        <taxon>Bacteria</taxon>
        <taxon>Pseudomonadati</taxon>
        <taxon>Pseudomonadota</taxon>
        <taxon>Gammaproteobacteria</taxon>
        <taxon>Lysobacterales</taxon>
        <taxon>Lysobacteraceae</taxon>
        <taxon>Stenotrophomonas</taxon>
        <taxon>Stenotrophomonas maltophilia group</taxon>
    </lineage>
</organism>
<evidence type="ECO:0000313" key="2">
    <source>
        <dbReference type="Proteomes" id="UP000625930"/>
    </source>
</evidence>
<reference evidence="1" key="1">
    <citation type="submission" date="2020-11" db="EMBL/GenBank/DDBJ databases">
        <title>Enhanced detection system for hospital associated transmission using whole genome sequencing surveillance.</title>
        <authorList>
            <person name="Harrison L.H."/>
            <person name="Van Tyne D."/>
            <person name="Marsh J.W."/>
            <person name="Griffith M.P."/>
            <person name="Snyder D.J."/>
            <person name="Cooper V.S."/>
            <person name="Mustapha M."/>
        </authorList>
    </citation>
    <scope>NUCLEOTIDE SEQUENCE</scope>
    <source>
        <strain evidence="1">STEN00091</strain>
    </source>
</reference>
<name>A0A6B8J487_STEMA</name>
<sequence>MASVLKLYLQPLNAPKWPPGYTHADMTVAFAPPTISPLPHPHAVDILFAALDCGYGNVLAFLGPPGAVPGPGFANMGVMTKADWKALGTYIYGKVTLLGDIFGTAAGAGGPCVNTLPFVRKLEKNEKGSFSYFLGMVYARYALEQAVVAAPAVPGFVSRILHFHTAQGGPIQIQGLPMPPIAGAADAPDFLVQLNNGTWGLLEAKGSLGARANSTFHEAQQQVEQYPAVNFSVGIGAPALLAINFCAISYAYVENGNLQVEYIDPEPDNDPLERVRRGEALANPIFMPAADCLRFLQACGHFSSQAEDGGEAERYMRWTRSKDGLWLGVPKDMWNSFEKLADLMTLFQAVFGKGCVNSCAPLIGTNSIDFEVTFTRMATTRLQRLADDEAFIFNQHASRQLARVDASRHSNEAIRLGEFARDVADPASANGMIQSLNRLLSSLRRLSELKLADKRERYIKLLSNGLCIADDAGRRYLDVDPPFNTERF</sequence>
<gene>
    <name evidence="1" type="ORF">I5U67_02705</name>
</gene>
<accession>A0A6B8J487</accession>
<comment type="caution">
    <text evidence="1">The sequence shown here is derived from an EMBL/GenBank/DDBJ whole genome shotgun (WGS) entry which is preliminary data.</text>
</comment>